<sequence length="967" mass="107252">MSTDAGIGVQQLLETLVQDFRAGDPPMPVIVLHAEDGEHDDQVTRIVDELQSGQRHHRTRYATIPLEQPPEDHPPGDPAEQAARLLYSLGRPGKWGDGPADYRPYAFPRLNLVRAIQEATDDPEMAEQWPTAPAGTPRGETQREAAQAQLLRILARQRWRPRKPPAWRTRLLFADVQQFLPMGLLAALTALLTRPEWYVVVAAGLGLTALLTGLNHVPGRAPLFLWLRRESKWFLTTTFLQIAARRQPASVRLLRPVRSWRAIATRAYDVAEALREGGSFQLQLCVLALFEDLRDNHRRVGWDLRGLKRTRPPMLFLSRISEGNGGVELIRAVSDIRSRRSELDPLLIVADVSAADAALLERGMVDEPADAPYAPPQFQQRLRYWYDAWAGNLRAGQSPSLVRALPWVLRIPLPADQLRELPEREWRCARARSRPSAARVLWSLHSLGIVSALVLTAGVLRAVELHEDHCSAGLLTANRHTEMRSGECVGIATGDVRFGKETDEPTSAVPWTIRELEEDIAAANRDAMSDDYVTVVYAGPLSSGKDEKLLPVKGAQELAGVHLAQRVINEKGTNNGVKLRVLVANGGADLKRQQDMARSIVEYAEKDPSLVGVVGLGRNLKDSHDTVRLLYNADLPVVSGTNSSTRLAEEFTNWFSLAATDKWQTEQLGLVVEQLIGPEKGPARQDALVLARDTEKTGDAYTEEQAKHGRNMLADTLDRPLGEIPRRHYKVDSGGPDLHAHAEEICRGGTRYSVIYFAGRVEDLESLVHQLDVKNCKHEMAILTGDDLSKMRQVGLPSNITIYHAALAELDRAAEGTSFYGDTLEYFGELSYFEGKPQKERRRKARPDSDVFANGQFALAHDATRALYSAATGDDEPGNSRAATWVHLRKVSLGAMATGTIDFTEAPLGKNREGQSIVLKKVTRANQQGDFRITVLCSLKAGEREDGNDKDGELRKLTREDCPIDRG</sequence>
<name>A0A2M8M061_9ACTN</name>
<organism evidence="2 3">
    <name type="scientific">Streptomyces carminius</name>
    <dbReference type="NCBI Taxonomy" id="2665496"/>
    <lineage>
        <taxon>Bacteria</taxon>
        <taxon>Bacillati</taxon>
        <taxon>Actinomycetota</taxon>
        <taxon>Actinomycetes</taxon>
        <taxon>Kitasatosporales</taxon>
        <taxon>Streptomycetaceae</taxon>
        <taxon>Streptomyces</taxon>
    </lineage>
</organism>
<dbReference type="SUPFAM" id="SSF53822">
    <property type="entry name" value="Periplasmic binding protein-like I"/>
    <property type="match status" value="1"/>
</dbReference>
<gene>
    <name evidence="2" type="ORF">CUT44_10580</name>
</gene>
<dbReference type="EMBL" id="PGGW01000039">
    <property type="protein sequence ID" value="PJE97588.1"/>
    <property type="molecule type" value="Genomic_DNA"/>
</dbReference>
<evidence type="ECO:0000256" key="1">
    <source>
        <dbReference type="SAM" id="MobiDB-lite"/>
    </source>
</evidence>
<feature type="region of interest" description="Disordered" evidence="1">
    <location>
        <begin position="121"/>
        <end position="143"/>
    </location>
</feature>
<dbReference type="RefSeq" id="WP_100201678.1">
    <property type="nucleotide sequence ID" value="NZ_PGGW01000039.1"/>
</dbReference>
<dbReference type="Proteomes" id="UP000230407">
    <property type="component" value="Unassembled WGS sequence"/>
</dbReference>
<dbReference type="CDD" id="cd06268">
    <property type="entry name" value="PBP1_ABC_transporter_LIVBP-like"/>
    <property type="match status" value="1"/>
</dbReference>
<evidence type="ECO:0000313" key="2">
    <source>
        <dbReference type="EMBL" id="PJE97588.1"/>
    </source>
</evidence>
<dbReference type="AlphaFoldDB" id="A0A2M8M061"/>
<accession>A0A2M8M061</accession>
<keyword evidence="3" id="KW-1185">Reference proteome</keyword>
<comment type="caution">
    <text evidence="2">The sequence shown here is derived from an EMBL/GenBank/DDBJ whole genome shotgun (WGS) entry which is preliminary data.</text>
</comment>
<protein>
    <submittedName>
        <fullName evidence="2">Branched-chain amino acid ABC transporter substrate-binding protein</fullName>
    </submittedName>
</protein>
<dbReference type="InterPro" id="IPR028082">
    <property type="entry name" value="Peripla_BP_I"/>
</dbReference>
<reference evidence="2 3" key="1">
    <citation type="submission" date="2017-11" db="EMBL/GenBank/DDBJ databases">
        <title>Streptomyces carmine sp. nov., a novel actinomycete isolated from Sophora alopecuroides in Xinjiang, China.</title>
        <authorList>
            <person name="Wang Y."/>
            <person name="Luo X."/>
            <person name="Wan C."/>
            <person name="Zhang L."/>
        </authorList>
    </citation>
    <scope>NUCLEOTIDE SEQUENCE [LARGE SCALE GENOMIC DNA]</scope>
    <source>
        <strain evidence="2 3">TRM SA0054</strain>
    </source>
</reference>
<dbReference type="Gene3D" id="3.40.50.2300">
    <property type="match status" value="2"/>
</dbReference>
<proteinExistence type="predicted"/>
<evidence type="ECO:0000313" key="3">
    <source>
        <dbReference type="Proteomes" id="UP000230407"/>
    </source>
</evidence>
<feature type="region of interest" description="Disordered" evidence="1">
    <location>
        <begin position="942"/>
        <end position="967"/>
    </location>
</feature>